<keyword evidence="2" id="KW-0812">Transmembrane</keyword>
<evidence type="ECO:0000256" key="1">
    <source>
        <dbReference type="SAM" id="MobiDB-lite"/>
    </source>
</evidence>
<dbReference type="InterPro" id="IPR006785">
    <property type="entry name" value="Pex14_N"/>
</dbReference>
<dbReference type="EMBL" id="JAGTXO010000018">
    <property type="protein sequence ID" value="KAG8463032.1"/>
    <property type="molecule type" value="Genomic_DNA"/>
</dbReference>
<accession>A0A8J5XFQ7</accession>
<keyword evidence="2" id="KW-1133">Transmembrane helix</keyword>
<feature type="region of interest" description="Disordered" evidence="1">
    <location>
        <begin position="28"/>
        <end position="58"/>
    </location>
</feature>
<reference evidence="4" key="1">
    <citation type="submission" date="2021-05" db="EMBL/GenBank/DDBJ databases">
        <title>The genome of the haptophyte Pavlova lutheri (Diacronema luteri, Pavlovales) - a model for lipid biosynthesis in eukaryotic algae.</title>
        <authorList>
            <person name="Hulatt C.J."/>
            <person name="Posewitz M.C."/>
        </authorList>
    </citation>
    <scope>NUCLEOTIDE SEQUENCE</scope>
    <source>
        <strain evidence="4">NIVA-4/92</strain>
    </source>
</reference>
<sequence length="438" mass="44803">MVDEERGLPPPKPWERAALDVANAATSLPPAHFVDPSAKPPVAPPSASDDDVDPSACSAGRVSHTVLQAARFMQHPSVRAMGRDEMRAFLRSKGLPACDVDQAFALAAASARSTARAWPSHGNAPPAHPAIGLASSALTAVGAASGVARRSRLARAVLVCVLAAIAGFALCRLVLALAVRQRRRPRLDAPAPPAGSAAAAVPALGGEESSVAALGVRTASRTPDAAVSVGAAVPTATRVRMAVGADGYANAEDGLGDAVAELRVALAQLADSSDQLADDARVDGRTHAPDARAGSASVRREGASERHALAIRTLLVHVNNALGCCGSGSASGAGVDTSIASPPRINARSFHLARVWSAGLARFLAAIGYEMNADGVHLTPKAGPARSGACGPVNERVLLAARDLLEEALRKAHERPPHERSLGKWTQIVPSSQLAGSI</sequence>
<dbReference type="Gene3D" id="1.10.10.10">
    <property type="entry name" value="Winged helix-like DNA-binding domain superfamily/Winged helix DNA-binding domain"/>
    <property type="match status" value="1"/>
</dbReference>
<evidence type="ECO:0000256" key="2">
    <source>
        <dbReference type="SAM" id="Phobius"/>
    </source>
</evidence>
<evidence type="ECO:0000313" key="5">
    <source>
        <dbReference type="Proteomes" id="UP000751190"/>
    </source>
</evidence>
<dbReference type="InterPro" id="IPR036388">
    <property type="entry name" value="WH-like_DNA-bd_sf"/>
</dbReference>
<dbReference type="AlphaFoldDB" id="A0A8J5XFQ7"/>
<comment type="caution">
    <text evidence="4">The sequence shown here is derived from an EMBL/GenBank/DDBJ whole genome shotgun (WGS) entry which is preliminary data.</text>
</comment>
<feature type="compositionally biased region" description="Basic and acidic residues" evidence="1">
    <location>
        <begin position="278"/>
        <end position="290"/>
    </location>
</feature>
<keyword evidence="5" id="KW-1185">Reference proteome</keyword>
<name>A0A8J5XFQ7_DIALT</name>
<protein>
    <recommendedName>
        <fullName evidence="3">Peroxisome membrane anchor protein Pex14p N-terminal domain-containing protein</fullName>
    </recommendedName>
</protein>
<dbReference type="Proteomes" id="UP000751190">
    <property type="component" value="Unassembled WGS sequence"/>
</dbReference>
<keyword evidence="2" id="KW-0472">Membrane</keyword>
<feature type="transmembrane region" description="Helical" evidence="2">
    <location>
        <begin position="156"/>
        <end position="179"/>
    </location>
</feature>
<gene>
    <name evidence="4" type="ORF">KFE25_001805</name>
</gene>
<organism evidence="4 5">
    <name type="scientific">Diacronema lutheri</name>
    <name type="common">Unicellular marine alga</name>
    <name type="synonym">Monochrysis lutheri</name>
    <dbReference type="NCBI Taxonomy" id="2081491"/>
    <lineage>
        <taxon>Eukaryota</taxon>
        <taxon>Haptista</taxon>
        <taxon>Haptophyta</taxon>
        <taxon>Pavlovophyceae</taxon>
        <taxon>Pavlovales</taxon>
        <taxon>Pavlovaceae</taxon>
        <taxon>Diacronema</taxon>
    </lineage>
</organism>
<proteinExistence type="predicted"/>
<feature type="domain" description="Peroxisome membrane anchor protein Pex14p N-terminal" evidence="3">
    <location>
        <begin position="64"/>
        <end position="105"/>
    </location>
</feature>
<dbReference type="Pfam" id="PF04695">
    <property type="entry name" value="Pex14_N"/>
    <property type="match status" value="1"/>
</dbReference>
<feature type="region of interest" description="Disordered" evidence="1">
    <location>
        <begin position="276"/>
        <end position="300"/>
    </location>
</feature>
<evidence type="ECO:0000313" key="4">
    <source>
        <dbReference type="EMBL" id="KAG8463032.1"/>
    </source>
</evidence>
<evidence type="ECO:0000259" key="3">
    <source>
        <dbReference type="Pfam" id="PF04695"/>
    </source>
</evidence>